<sequence>MSLMHPDTSDSFLTSVRVVCRSQPRINVLNHVLQQLDAFLFPSQAFTLPRCVQHGNIRLFRRVLVTLDNDNTRCQFEKIQQYRLAMQAAAKLGHLWMVQQLYQRYPVALSGATALAAGQSGRLPLIQWVYETKRHLLNMNFYAAVYKAFETSASRGDLHTVQWLVKNFSNVVFDIGIPAKEGQLEVAKWVLEEGKYRCRFDVADEVAVRGDLNMMQFLVNRALLDGPSSAPDLAAEFGHIELVKWLSENESKHAWSFTTTAMVCAAKNGHLEVVKWLHENRKVGCTTNALDLAAGSGHLSVLQWLYANRHERCTANAMDNAAMTGYLKVVQWLHNEGARCTTAAINHAAHKNHLNVVQWLHETRDEGCTAEAMDWASKAGHLAMVKWLHVNRREGCTTFAMDQASANGHLEVVQFLHANRAEGCTKYALNAAAGNGDLEMVKWIVAHRYEGIISEAFHNSVSTGHLDVVKFLRNTFVDECSARVIDTAATNGHLELVQWLYESCGERCSPAAMAGAAKNSHVEVIKWLSNVCALKCPTYVMMNAVSSGNFEMLQFLKKSGQLDCRSVTTEGIVAVLDPQEEVVQWLTENYPDV</sequence>
<dbReference type="EMBL" id="KI682196">
    <property type="protein sequence ID" value="ETL82550.1"/>
    <property type="molecule type" value="Genomic_DNA"/>
</dbReference>
<dbReference type="OrthoDB" id="543798at2759"/>
<gene>
    <name evidence="1" type="ORF">L917_17294</name>
</gene>
<dbReference type="InterPro" id="IPR036770">
    <property type="entry name" value="Ankyrin_rpt-contain_sf"/>
</dbReference>
<dbReference type="Gene3D" id="1.25.40.20">
    <property type="entry name" value="Ankyrin repeat-containing domain"/>
    <property type="match status" value="3"/>
</dbReference>
<evidence type="ECO:0008006" key="2">
    <source>
        <dbReference type="Google" id="ProtNLM"/>
    </source>
</evidence>
<name>W2KDS8_PHYNI</name>
<accession>W2KDS8</accession>
<evidence type="ECO:0000313" key="1">
    <source>
        <dbReference type="EMBL" id="ETL82550.1"/>
    </source>
</evidence>
<dbReference type="PANTHER" id="PTHR46586:SF3">
    <property type="entry name" value="ANKYRIN REPEAT-CONTAINING PROTEIN"/>
    <property type="match status" value="1"/>
</dbReference>
<dbReference type="Pfam" id="PF12796">
    <property type="entry name" value="Ank_2"/>
    <property type="match status" value="3"/>
</dbReference>
<dbReference type="InterPro" id="IPR002110">
    <property type="entry name" value="Ankyrin_rpt"/>
</dbReference>
<dbReference type="PANTHER" id="PTHR46586">
    <property type="entry name" value="ANKYRIN REPEAT-CONTAINING PROTEIN"/>
    <property type="match status" value="1"/>
</dbReference>
<dbReference type="InterPro" id="IPR052050">
    <property type="entry name" value="SecEffector_AnkRepeat"/>
</dbReference>
<dbReference type="VEuPathDB" id="FungiDB:PPTG_16652"/>
<dbReference type="AlphaFoldDB" id="W2KDS8"/>
<organism evidence="1">
    <name type="scientific">Phytophthora nicotianae</name>
    <name type="common">Potato buckeye rot agent</name>
    <name type="synonym">Phytophthora parasitica</name>
    <dbReference type="NCBI Taxonomy" id="4792"/>
    <lineage>
        <taxon>Eukaryota</taxon>
        <taxon>Sar</taxon>
        <taxon>Stramenopiles</taxon>
        <taxon>Oomycota</taxon>
        <taxon>Peronosporomycetes</taxon>
        <taxon>Peronosporales</taxon>
        <taxon>Peronosporaceae</taxon>
        <taxon>Phytophthora</taxon>
    </lineage>
</organism>
<dbReference type="Proteomes" id="UP000054423">
    <property type="component" value="Unassembled WGS sequence"/>
</dbReference>
<reference evidence="1" key="1">
    <citation type="submission" date="2013-11" db="EMBL/GenBank/DDBJ databases">
        <title>The Genome Sequence of Phytophthora parasitica CHvinca01.</title>
        <authorList>
            <consortium name="The Broad Institute Genomics Platform"/>
            <person name="Russ C."/>
            <person name="Tyler B."/>
            <person name="Panabieres F."/>
            <person name="Shan W."/>
            <person name="Tripathy S."/>
            <person name="Grunwald N."/>
            <person name="Machado M."/>
            <person name="Johnson C.S."/>
            <person name="Arredondo F."/>
            <person name="Hong C."/>
            <person name="Coffey M."/>
            <person name="Young S.K."/>
            <person name="Zeng Q."/>
            <person name="Gargeya S."/>
            <person name="Fitzgerald M."/>
            <person name="Abouelleil A."/>
            <person name="Alvarado L."/>
            <person name="Chapman S.B."/>
            <person name="Gainer-Dewar J."/>
            <person name="Goldberg J."/>
            <person name="Griggs A."/>
            <person name="Gujja S."/>
            <person name="Hansen M."/>
            <person name="Howarth C."/>
            <person name="Imamovic A."/>
            <person name="Ireland A."/>
            <person name="Larimer J."/>
            <person name="McCowan C."/>
            <person name="Murphy C."/>
            <person name="Pearson M."/>
            <person name="Poon T.W."/>
            <person name="Priest M."/>
            <person name="Roberts A."/>
            <person name="Saif S."/>
            <person name="Shea T."/>
            <person name="Sykes S."/>
            <person name="Wortman J."/>
            <person name="Nusbaum C."/>
            <person name="Birren B."/>
        </authorList>
    </citation>
    <scope>NUCLEOTIDE SEQUENCE [LARGE SCALE GENOMIC DNA]</scope>
    <source>
        <strain evidence="1">CHvinca01</strain>
    </source>
</reference>
<protein>
    <recommendedName>
        <fullName evidence="2">Ankyrin repeat-containing domain</fullName>
    </recommendedName>
</protein>
<dbReference type="SUPFAM" id="SSF48403">
    <property type="entry name" value="Ankyrin repeat"/>
    <property type="match status" value="1"/>
</dbReference>
<proteinExistence type="predicted"/>